<evidence type="ECO:0000256" key="1">
    <source>
        <dbReference type="SAM" id="MobiDB-lite"/>
    </source>
</evidence>
<accession>G0U8W2</accession>
<gene>
    <name evidence="2" type="ORF">TVY486_1115280</name>
</gene>
<dbReference type="VEuPathDB" id="TriTrypDB:TvY486_1115280"/>
<dbReference type="AlphaFoldDB" id="G0U8W2"/>
<organism evidence="2">
    <name type="scientific">Trypanosoma vivax (strain Y486)</name>
    <dbReference type="NCBI Taxonomy" id="1055687"/>
    <lineage>
        <taxon>Eukaryota</taxon>
        <taxon>Discoba</taxon>
        <taxon>Euglenozoa</taxon>
        <taxon>Kinetoplastea</taxon>
        <taxon>Metakinetoplastina</taxon>
        <taxon>Trypanosomatida</taxon>
        <taxon>Trypanosomatidae</taxon>
        <taxon>Trypanosoma</taxon>
        <taxon>Duttonella</taxon>
    </lineage>
</organism>
<name>G0U8W2_TRYVY</name>
<reference evidence="2" key="1">
    <citation type="journal article" date="2012" name="Proc. Natl. Acad. Sci. U.S.A.">
        <title>Antigenic diversity is generated by distinct evolutionary mechanisms in African trypanosome species.</title>
        <authorList>
            <person name="Jackson A.P."/>
            <person name="Berry A."/>
            <person name="Aslett M."/>
            <person name="Allison H.C."/>
            <person name="Burton P."/>
            <person name="Vavrova-Anderson J."/>
            <person name="Brown R."/>
            <person name="Browne H."/>
            <person name="Corton N."/>
            <person name="Hauser H."/>
            <person name="Gamble J."/>
            <person name="Gilderthorp R."/>
            <person name="Marcello L."/>
            <person name="McQuillan J."/>
            <person name="Otto T.D."/>
            <person name="Quail M.A."/>
            <person name="Sanders M.J."/>
            <person name="van Tonder A."/>
            <person name="Ginger M.L."/>
            <person name="Field M.C."/>
            <person name="Barry J.D."/>
            <person name="Hertz-Fowler C."/>
            <person name="Berriman M."/>
        </authorList>
    </citation>
    <scope>NUCLEOTIDE SEQUENCE</scope>
    <source>
        <strain evidence="2">Y486</strain>
    </source>
</reference>
<protein>
    <submittedName>
        <fullName evidence="2">Uncharacterized protein</fullName>
    </submittedName>
</protein>
<feature type="compositionally biased region" description="Pro residues" evidence="1">
    <location>
        <begin position="278"/>
        <end position="292"/>
    </location>
</feature>
<evidence type="ECO:0000313" key="2">
    <source>
        <dbReference type="EMBL" id="CCC54044.1"/>
    </source>
</evidence>
<sequence length="588" mass="67366">MEVDTAYANLFGNYPEAAVLACDELGIQPSDLLFRNRKSFKQSDNDTKDSILIRYTLTERARQHKIRQLLAVKNRILARGDVKEKWKERCSLLPNAPGVPRISKSLMAKLMAKLDTESDSDCDGVDERGSLKPVPAFGLADTPPPPSPIPPAGTYALRSCLSAPRGEDRLARKEYSVHVETEKIDTCETDREVGQSAKAHVQVSDEPSIFEKATMCVSALASVCSVTIARQEAMRKAREREMLRKKTLKGHIIKRYSEDDIVELPDGKFMRTGTNPVPLQPPVPPFLPPVPRPSRSTVALQKDSKDLDSYRHFISRYALESSDMANAYRDFVEKLKKQEPVDKACASGPGSPDTTELTSGLNISSAAARTGSPLGRKVPNRAIPEKTPRERRMEAYVHLAKMEVKRSASNFKKWNDILEDMEDVEPCGTIAADLRAKERIVKCPTFEDYMEGVRERTRRREVSARREQKSIRQLIAAVEKKDRKTAKVLSRRRRSRYDNYVESRHVHREIMLHNKKREERRLEIKQQLSMQRLSRKETRALEYRRTHCTFTSEKRYEHDQESVYRNMLKERVNEMDIKKKWNIKALSL</sequence>
<proteinExistence type="predicted"/>
<feature type="region of interest" description="Disordered" evidence="1">
    <location>
        <begin position="274"/>
        <end position="300"/>
    </location>
</feature>
<dbReference type="EMBL" id="HE573027">
    <property type="protein sequence ID" value="CCC54044.1"/>
    <property type="molecule type" value="Genomic_DNA"/>
</dbReference>